<sequence length="848" mass="98028">MKKHSLLIHGMAFILCLSILYGPDKIQAQKTSLVRVHENVRETPYPQKEHQVYINPTPLLVPKSMKTEALIQFELSNDSTFPAGKTMTDTPKPWLMFNPHRILEKGTWYWRVRSVTDKGEKKAWSPVWKFQISGEEPQFVTPSFQAFSQNLPKGYPRLYCFLEKDLKTAPQRIASHPEYKDMTSRAATAMKSNFDTDPNVYRYIRKYNPYVAWLQTAWLLTRDTQYAQKMVSYTRHLLRTKPDKALWKDDFYSGELIESLLYAYDSCHDLFTPQELQQMEQMIFEVAKGHHMVQRSGNEETHIFNNHYWQHCFRQMLQIGLMFADRNETAREMLEYCYEVWTARAPASGFNRDGEWHNGTGYFTANTHTLYYVPSLFSYLTGTDFLKHPWYQNAGKALLYTFPVGTMSAGFGDGNERQPVPDRQRLAFADFLARETGNPYAAWYVNHCQRDLRRDFELRLYRMARSEKTYSDNKQLPEDRGNALWLEDIGEVVAHSALQNTNRNLFLSFRSSPFGSGSHTLADQNSFNLHFRGVPVYRSTGYYLNFSDAHNLMSYRHTRAHNSILVDGIGQPFTTRAYGKITRMLNGETITYAVGDASNAYCGVSEYPMWIENFKKAGITQTPENGFGETPLTKYRRHIFLLHPDIVLIYDELEASRPVRWDWLLHSPVQFQIDGKNATLTTRYEQKQFSSVAQLFSNQPCEITQTDQFVCPPDPKKMKKGQESKYVNQWHLTATFQPSAANRILTVIRILPDGQKMSELIRKGNTFTCGRWKIQAELDPTQPASLQVVNTRNNATFSLGNDDVQIGGTTYKRLEKGSSVLYDKIDGEWLVHEMSDYEPQFTGAGPAK</sequence>
<dbReference type="SUPFAM" id="SSF48230">
    <property type="entry name" value="Chondroitin AC/alginate lyase"/>
    <property type="match status" value="1"/>
</dbReference>
<dbReference type="Pfam" id="PF16332">
    <property type="entry name" value="DUF4962"/>
    <property type="match status" value="2"/>
</dbReference>
<feature type="domain" description="Heparinase II N-terminal" evidence="3">
    <location>
        <begin position="211"/>
        <end position="462"/>
    </location>
</feature>
<dbReference type="Gene3D" id="2.60.40.10">
    <property type="entry name" value="Immunoglobulins"/>
    <property type="match status" value="1"/>
</dbReference>
<evidence type="ECO:0000313" key="5">
    <source>
        <dbReference type="Proteomes" id="UP000186685"/>
    </source>
</evidence>
<feature type="domain" description="Heparinase II N-terminal" evidence="3">
    <location>
        <begin position="36"/>
        <end position="194"/>
    </location>
</feature>
<accession>A0A854BYR6</accession>
<comment type="subcellular location">
    <subcellularLocation>
        <location evidence="1">Cell envelope</location>
    </subcellularLocation>
</comment>
<gene>
    <name evidence="4" type="ORF">BHV76_09625</name>
</gene>
<dbReference type="Gene3D" id="1.50.10.100">
    <property type="entry name" value="Chondroitin AC/alginate lyase"/>
    <property type="match status" value="1"/>
</dbReference>
<organism evidence="4 5">
    <name type="scientific">Phocaeicola plebeius</name>
    <dbReference type="NCBI Taxonomy" id="310297"/>
    <lineage>
        <taxon>Bacteria</taxon>
        <taxon>Pseudomonadati</taxon>
        <taxon>Bacteroidota</taxon>
        <taxon>Bacteroidia</taxon>
        <taxon>Bacteroidales</taxon>
        <taxon>Bacteroidaceae</taxon>
        <taxon>Phocaeicola</taxon>
    </lineage>
</organism>
<dbReference type="Proteomes" id="UP000186685">
    <property type="component" value="Unassembled WGS sequence"/>
</dbReference>
<proteinExistence type="predicted"/>
<evidence type="ECO:0000259" key="2">
    <source>
        <dbReference type="Pfam" id="PF07940"/>
    </source>
</evidence>
<dbReference type="InterPro" id="IPR008929">
    <property type="entry name" value="Chondroitin_lyas"/>
</dbReference>
<reference evidence="4 5" key="1">
    <citation type="journal article" date="2016" name="Nat. Biotechnol.">
        <title>Measurement of bacterial replication rates in microbial communities.</title>
        <authorList>
            <person name="Brown C.T."/>
            <person name="Olm M.R."/>
            <person name="Thomas B.C."/>
            <person name="Banfield J.F."/>
        </authorList>
    </citation>
    <scope>NUCLEOTIDE SEQUENCE [LARGE SCALE GENOMIC DNA]</scope>
    <source>
        <strain evidence="4">45_130</strain>
    </source>
</reference>
<name>A0A854BYR6_9BACT</name>
<dbReference type="InterPro" id="IPR012480">
    <property type="entry name" value="Hepar_II_III_C"/>
</dbReference>
<comment type="caution">
    <text evidence="4">The sequence shown here is derived from an EMBL/GenBank/DDBJ whole genome shotgun (WGS) entry which is preliminary data.</text>
</comment>
<feature type="domain" description="Heparinase II/III-like C-terminal" evidence="2">
    <location>
        <begin position="500"/>
        <end position="690"/>
    </location>
</feature>
<dbReference type="GO" id="GO:0030313">
    <property type="term" value="C:cell envelope"/>
    <property type="evidence" value="ECO:0007669"/>
    <property type="project" value="UniProtKB-SubCell"/>
</dbReference>
<protein>
    <submittedName>
        <fullName evidence="4">Heparinase</fullName>
    </submittedName>
</protein>
<evidence type="ECO:0000259" key="3">
    <source>
        <dbReference type="Pfam" id="PF16332"/>
    </source>
</evidence>
<dbReference type="InterPro" id="IPR013783">
    <property type="entry name" value="Ig-like_fold"/>
</dbReference>
<dbReference type="InterPro" id="IPR032518">
    <property type="entry name" value="HepII_N"/>
</dbReference>
<dbReference type="GO" id="GO:0016829">
    <property type="term" value="F:lyase activity"/>
    <property type="evidence" value="ECO:0007669"/>
    <property type="project" value="InterPro"/>
</dbReference>
<dbReference type="Gene3D" id="2.70.98.70">
    <property type="match status" value="1"/>
</dbReference>
<evidence type="ECO:0000256" key="1">
    <source>
        <dbReference type="ARBA" id="ARBA00004196"/>
    </source>
</evidence>
<dbReference type="Pfam" id="PF07940">
    <property type="entry name" value="Hepar_II_III_C"/>
    <property type="match status" value="1"/>
</dbReference>
<evidence type="ECO:0000313" key="4">
    <source>
        <dbReference type="EMBL" id="OKZ08820.1"/>
    </source>
</evidence>
<dbReference type="EMBL" id="MNQR01000029">
    <property type="protein sequence ID" value="OKZ08820.1"/>
    <property type="molecule type" value="Genomic_DNA"/>
</dbReference>
<dbReference type="AlphaFoldDB" id="A0A854BYR6"/>